<keyword evidence="6" id="KW-0862">Zinc</keyword>
<dbReference type="InterPro" id="IPR006330">
    <property type="entry name" value="Ado/ade_deaminase"/>
</dbReference>
<dbReference type="KEGG" id="ams:AMIS_47030"/>
<keyword evidence="4" id="KW-0479">Metal-binding</keyword>
<dbReference type="STRING" id="512565.AMIS_47030"/>
<dbReference type="GO" id="GO:0005829">
    <property type="term" value="C:cytosol"/>
    <property type="evidence" value="ECO:0007669"/>
    <property type="project" value="TreeGrafter"/>
</dbReference>
<dbReference type="GO" id="GO:0046872">
    <property type="term" value="F:metal ion binding"/>
    <property type="evidence" value="ECO:0007669"/>
    <property type="project" value="UniProtKB-KW"/>
</dbReference>
<dbReference type="EMBL" id="AP012319">
    <property type="protein sequence ID" value="BAL89923.1"/>
    <property type="molecule type" value="Genomic_DNA"/>
</dbReference>
<dbReference type="InterPro" id="IPR032466">
    <property type="entry name" value="Metal_Hydrolase"/>
</dbReference>
<gene>
    <name evidence="9" type="ordered locus">AMIS_47030</name>
</gene>
<comment type="similarity">
    <text evidence="2">Belongs to the metallo-dependent hydrolases superfamily. Adenosine and AMP deaminases family.</text>
</comment>
<evidence type="ECO:0000313" key="10">
    <source>
        <dbReference type="Proteomes" id="UP000007882"/>
    </source>
</evidence>
<evidence type="ECO:0000256" key="1">
    <source>
        <dbReference type="ARBA" id="ARBA00001947"/>
    </source>
</evidence>
<evidence type="ECO:0000313" key="9">
    <source>
        <dbReference type="EMBL" id="BAL89923.1"/>
    </source>
</evidence>
<evidence type="ECO:0000256" key="2">
    <source>
        <dbReference type="ARBA" id="ARBA00006676"/>
    </source>
</evidence>
<evidence type="ECO:0000256" key="4">
    <source>
        <dbReference type="ARBA" id="ARBA00022723"/>
    </source>
</evidence>
<dbReference type="PROSITE" id="PS00485">
    <property type="entry name" value="A_DEAMINASE"/>
    <property type="match status" value="1"/>
</dbReference>
<evidence type="ECO:0000259" key="8">
    <source>
        <dbReference type="Pfam" id="PF00962"/>
    </source>
</evidence>
<dbReference type="RefSeq" id="WP_014444812.1">
    <property type="nucleotide sequence ID" value="NC_017093.1"/>
</dbReference>
<reference evidence="9 10" key="1">
    <citation type="submission" date="2012-02" db="EMBL/GenBank/DDBJ databases">
        <title>Complete genome sequence of Actinoplanes missouriensis 431 (= NBRC 102363).</title>
        <authorList>
            <person name="Ohnishi Y."/>
            <person name="Ishikawa J."/>
            <person name="Sekine M."/>
            <person name="Hosoyama A."/>
            <person name="Harada T."/>
            <person name="Narita H."/>
            <person name="Hata T."/>
            <person name="Konno Y."/>
            <person name="Tutikane K."/>
            <person name="Fujita N."/>
            <person name="Horinouchi S."/>
            <person name="Hayakawa M."/>
        </authorList>
    </citation>
    <scope>NUCLEOTIDE SEQUENCE [LARGE SCALE GENOMIC DNA]</scope>
    <source>
        <strain evidence="10">ATCC 14538 / DSM 43046 / CBS 188.64 / JCM 3121 / NBRC 102363 / NCIMB 12654 / NRRL B-3342 / UNCC 431</strain>
    </source>
</reference>
<dbReference type="Gene3D" id="3.20.20.140">
    <property type="entry name" value="Metal-dependent hydrolases"/>
    <property type="match status" value="1"/>
</dbReference>
<feature type="domain" description="Adenosine deaminase" evidence="8">
    <location>
        <begin position="3"/>
        <end position="331"/>
    </location>
</feature>
<dbReference type="GO" id="GO:0006154">
    <property type="term" value="P:adenosine catabolic process"/>
    <property type="evidence" value="ECO:0007669"/>
    <property type="project" value="TreeGrafter"/>
</dbReference>
<dbReference type="SUPFAM" id="SSF51556">
    <property type="entry name" value="Metallo-dependent hydrolases"/>
    <property type="match status" value="1"/>
</dbReference>
<dbReference type="GO" id="GO:0043103">
    <property type="term" value="P:hypoxanthine salvage"/>
    <property type="evidence" value="ECO:0007669"/>
    <property type="project" value="TreeGrafter"/>
</dbReference>
<proteinExistence type="inferred from homology"/>
<dbReference type="HOGENOM" id="CLU_039228_0_2_11"/>
<feature type="region of interest" description="Disordered" evidence="7">
    <location>
        <begin position="118"/>
        <end position="139"/>
    </location>
</feature>
<evidence type="ECO:0000256" key="5">
    <source>
        <dbReference type="ARBA" id="ARBA00022801"/>
    </source>
</evidence>
<protein>
    <recommendedName>
        <fullName evidence="3">adenosine deaminase</fullName>
        <ecNumber evidence="3">3.5.4.4</ecNumber>
    </recommendedName>
</protein>
<accession>I0HA86</accession>
<comment type="cofactor">
    <cofactor evidence="1">
        <name>Zn(2+)</name>
        <dbReference type="ChEBI" id="CHEBI:29105"/>
    </cofactor>
</comment>
<dbReference type="GO" id="GO:0004000">
    <property type="term" value="F:adenosine deaminase activity"/>
    <property type="evidence" value="ECO:0007669"/>
    <property type="project" value="TreeGrafter"/>
</dbReference>
<evidence type="ECO:0000256" key="6">
    <source>
        <dbReference type="ARBA" id="ARBA00022833"/>
    </source>
</evidence>
<dbReference type="AlphaFoldDB" id="I0HA86"/>
<dbReference type="InterPro" id="IPR006650">
    <property type="entry name" value="A/AMP_deam_AS"/>
</dbReference>
<name>I0HA86_ACTM4</name>
<dbReference type="GO" id="GO:0009168">
    <property type="term" value="P:purine ribonucleoside monophosphate biosynthetic process"/>
    <property type="evidence" value="ECO:0007669"/>
    <property type="project" value="InterPro"/>
</dbReference>
<dbReference type="GO" id="GO:0046103">
    <property type="term" value="P:inosine biosynthetic process"/>
    <property type="evidence" value="ECO:0007669"/>
    <property type="project" value="TreeGrafter"/>
</dbReference>
<dbReference type="eggNOG" id="COG1816">
    <property type="taxonomic scope" value="Bacteria"/>
</dbReference>
<evidence type="ECO:0000256" key="7">
    <source>
        <dbReference type="SAM" id="MobiDB-lite"/>
    </source>
</evidence>
<dbReference type="PANTHER" id="PTHR11409:SF43">
    <property type="entry name" value="ADENOSINE DEAMINASE"/>
    <property type="match status" value="1"/>
</dbReference>
<dbReference type="Proteomes" id="UP000007882">
    <property type="component" value="Chromosome"/>
</dbReference>
<dbReference type="Pfam" id="PF00962">
    <property type="entry name" value="A_deaminase"/>
    <property type="match status" value="1"/>
</dbReference>
<dbReference type="EC" id="3.5.4.4" evidence="3"/>
<dbReference type="PATRIC" id="fig|512565.3.peg.4690"/>
<keyword evidence="10" id="KW-1185">Reference proteome</keyword>
<evidence type="ECO:0000256" key="3">
    <source>
        <dbReference type="ARBA" id="ARBA00012784"/>
    </source>
</evidence>
<dbReference type="InterPro" id="IPR001365">
    <property type="entry name" value="A_deaminase_dom"/>
</dbReference>
<dbReference type="PANTHER" id="PTHR11409">
    <property type="entry name" value="ADENOSINE DEAMINASE"/>
    <property type="match status" value="1"/>
</dbReference>
<keyword evidence="5" id="KW-0378">Hydrolase</keyword>
<organism evidence="9 10">
    <name type="scientific">Actinoplanes missouriensis (strain ATCC 14538 / DSM 43046 / CBS 188.64 / JCM 3121 / NBRC 102363 / NCIMB 12654 / NRRL B-3342 / UNCC 431)</name>
    <dbReference type="NCBI Taxonomy" id="512565"/>
    <lineage>
        <taxon>Bacteria</taxon>
        <taxon>Bacillati</taxon>
        <taxon>Actinomycetota</taxon>
        <taxon>Actinomycetes</taxon>
        <taxon>Micromonosporales</taxon>
        <taxon>Micromonosporaceae</taxon>
        <taxon>Actinoplanes</taxon>
    </lineage>
</organism>
<sequence>MLIDLHRHLEGALRVDTTLELARRDGHPLASAADPEELLVARGALGGLLPYLAKVDAAPSAFTRLDDWVRATRECVADAAADGLDYLEIRFSPWFIHQETGLAPEAIIDAVADGVRQSPARQSPLRDSQLRESPLQESPLRESPLRVGLIGILLRDLGPLRGYEQMSTLLSRRDVLCGVDIAGNEAGVPAAEFAGPFRQARDAGLRITAHAGEAAGPASVWEAVRHLGAERIGHGVRAVEDPALLEHLAANRITLEVSLTSNLHTSTAPSYAEHPVRRLVGAGVPVALSTDDPRTSAITLSGEYTQAAPQAGLTPADLDRIRDDARSAAFAWD</sequence>